<protein>
    <submittedName>
        <fullName evidence="3">ODA4 protein</fullName>
    </submittedName>
</protein>
<dbReference type="GO" id="GO:0051959">
    <property type="term" value="F:dynein light intermediate chain binding"/>
    <property type="evidence" value="ECO:0007669"/>
    <property type="project" value="InterPro"/>
</dbReference>
<dbReference type="AlphaFoldDB" id="A0A812VAN3"/>
<organism evidence="3 4">
    <name type="scientific">Symbiodinium natans</name>
    <dbReference type="NCBI Taxonomy" id="878477"/>
    <lineage>
        <taxon>Eukaryota</taxon>
        <taxon>Sar</taxon>
        <taxon>Alveolata</taxon>
        <taxon>Dinophyceae</taxon>
        <taxon>Suessiales</taxon>
        <taxon>Symbiodiniaceae</taxon>
        <taxon>Symbiodinium</taxon>
    </lineage>
</organism>
<dbReference type="InterPro" id="IPR024317">
    <property type="entry name" value="Dynein_heavy_chain_D4_dom"/>
</dbReference>
<evidence type="ECO:0000313" key="4">
    <source>
        <dbReference type="Proteomes" id="UP000604046"/>
    </source>
</evidence>
<dbReference type="GO" id="GO:0045505">
    <property type="term" value="F:dynein intermediate chain binding"/>
    <property type="evidence" value="ECO:0007669"/>
    <property type="project" value="InterPro"/>
</dbReference>
<dbReference type="GO" id="GO:0030286">
    <property type="term" value="C:dynein complex"/>
    <property type="evidence" value="ECO:0007669"/>
    <property type="project" value="InterPro"/>
</dbReference>
<dbReference type="EMBL" id="CAJNDS010002812">
    <property type="protein sequence ID" value="CAE7606680.1"/>
    <property type="molecule type" value="Genomic_DNA"/>
</dbReference>
<reference evidence="3" key="1">
    <citation type="submission" date="2021-02" db="EMBL/GenBank/DDBJ databases">
        <authorList>
            <person name="Dougan E. K."/>
            <person name="Rhodes N."/>
            <person name="Thang M."/>
            <person name="Chan C."/>
        </authorList>
    </citation>
    <scope>NUCLEOTIDE SEQUENCE</scope>
</reference>
<dbReference type="Gene3D" id="3.40.50.300">
    <property type="entry name" value="P-loop containing nucleotide triphosphate hydrolases"/>
    <property type="match status" value="1"/>
</dbReference>
<comment type="caution">
    <text evidence="3">The sequence shown here is derived from an EMBL/GenBank/DDBJ whole genome shotgun (WGS) entry which is preliminary data.</text>
</comment>
<dbReference type="OrthoDB" id="433556at2759"/>
<evidence type="ECO:0000256" key="1">
    <source>
        <dbReference type="SAM" id="Coils"/>
    </source>
</evidence>
<dbReference type="InterPro" id="IPR026983">
    <property type="entry name" value="DHC"/>
</dbReference>
<dbReference type="Gene3D" id="1.20.920.30">
    <property type="match status" value="1"/>
</dbReference>
<dbReference type="PANTHER" id="PTHR45703">
    <property type="entry name" value="DYNEIN HEAVY CHAIN"/>
    <property type="match status" value="1"/>
</dbReference>
<dbReference type="Proteomes" id="UP000604046">
    <property type="component" value="Unassembled WGS sequence"/>
</dbReference>
<feature type="domain" description="Dynein heavy chain AAA module D4" evidence="2">
    <location>
        <begin position="181"/>
        <end position="414"/>
    </location>
</feature>
<evidence type="ECO:0000259" key="2">
    <source>
        <dbReference type="Pfam" id="PF12780"/>
    </source>
</evidence>
<accession>A0A812VAN3</accession>
<dbReference type="GO" id="GO:0007018">
    <property type="term" value="P:microtubule-based movement"/>
    <property type="evidence" value="ECO:0007669"/>
    <property type="project" value="InterPro"/>
</dbReference>
<dbReference type="PANTHER" id="PTHR45703:SF36">
    <property type="entry name" value="DYNEIN HEAVY CHAIN, CYTOPLASMIC"/>
    <property type="match status" value="1"/>
</dbReference>
<feature type="coiled-coil region" evidence="1">
    <location>
        <begin position="517"/>
        <end position="544"/>
    </location>
</feature>
<dbReference type="InterPro" id="IPR027417">
    <property type="entry name" value="P-loop_NTPase"/>
</dbReference>
<evidence type="ECO:0000313" key="3">
    <source>
        <dbReference type="EMBL" id="CAE7606680.1"/>
    </source>
</evidence>
<proteinExistence type="predicted"/>
<name>A0A812VAN3_9DINO</name>
<sequence>MDVCRQILQVHGAGDGLVAAFSAHDGTAARQYKVEDALALSTLHLTKLMKDVFRHSSAGRLGITGLRDVSRLLQGVARAGPERFTEKLQLAKLWAHEALRTFEDRITADAGRRRFREVLSQQLETYFGVEPALEGLCFLFDPSSGGYVDTDCQETGPQKRVKEILHEFNEKNSEKGTCTSLHLFAGLMQHALRVARVLLMPSGHMLCIGPANSGRRTACIVGAQLAGAEATDIVKTMALRQVAEINEEFFAILRNAMTRAATLRERQLLILQLAKGPSAWEALFERFLDTFHTIVRHGDVQGAWTSEQQEAALKAFVNDADFLEEAEELGRWRAFVQHARKSLHTALLAHDTDWAVARPGYLTCVHVDCYAPPVEEALISIASMMTGIDRDVSHKDSNFSTLQVAEAVSSSKEQCSFVHANEPFCMNICAALDGLPGIYELAPKVTTGHLPALGDFMDLVSPPTLIASKEMRASPEAAIAKHRARRERLLRTSESLLQVVHVVDEFLGPVKEWLDKRRLLRDEVAKVSAQITEAQAEVSRKQLEVDQDTESVDVSQRRLRHAVKEVGEISMEIDDATVSYQLALEPRR</sequence>
<keyword evidence="1" id="KW-0175">Coiled coil</keyword>
<gene>
    <name evidence="3" type="primary">ODA4</name>
    <name evidence="3" type="ORF">SNAT2548_LOCUS34498</name>
</gene>
<keyword evidence="4" id="KW-1185">Reference proteome</keyword>
<dbReference type="Pfam" id="PF12780">
    <property type="entry name" value="AAA_8"/>
    <property type="match status" value="1"/>
</dbReference>